<dbReference type="GO" id="GO:0016491">
    <property type="term" value="F:oxidoreductase activity"/>
    <property type="evidence" value="ECO:0007669"/>
    <property type="project" value="UniProtKB-KW"/>
</dbReference>
<evidence type="ECO:0000313" key="6">
    <source>
        <dbReference type="EMBL" id="ROV91397.1"/>
    </source>
</evidence>
<dbReference type="GO" id="GO:0071949">
    <property type="term" value="F:FAD binding"/>
    <property type="evidence" value="ECO:0007669"/>
    <property type="project" value="InterPro"/>
</dbReference>
<evidence type="ECO:0000256" key="3">
    <source>
        <dbReference type="ARBA" id="ARBA00022827"/>
    </source>
</evidence>
<dbReference type="PANTHER" id="PTHR46720">
    <property type="entry name" value="HYDROXYLASE, PUTATIVE (AFU_ORTHOLOGUE AFUA_3G01460)-RELATED"/>
    <property type="match status" value="1"/>
</dbReference>
<organism evidence="6 7">
    <name type="scientific">Cytospora leucostoma</name>
    <dbReference type="NCBI Taxonomy" id="1230097"/>
    <lineage>
        <taxon>Eukaryota</taxon>
        <taxon>Fungi</taxon>
        <taxon>Dikarya</taxon>
        <taxon>Ascomycota</taxon>
        <taxon>Pezizomycotina</taxon>
        <taxon>Sordariomycetes</taxon>
        <taxon>Sordariomycetidae</taxon>
        <taxon>Diaporthales</taxon>
        <taxon>Cytosporaceae</taxon>
        <taxon>Cytospora</taxon>
    </lineage>
</organism>
<evidence type="ECO:0000259" key="5">
    <source>
        <dbReference type="Pfam" id="PF01494"/>
    </source>
</evidence>
<dbReference type="AlphaFoldDB" id="A0A423VKJ7"/>
<dbReference type="PRINTS" id="PR00420">
    <property type="entry name" value="RNGMNOXGNASE"/>
</dbReference>
<name>A0A423VKJ7_9PEZI</name>
<dbReference type="PANTHER" id="PTHR46720:SF3">
    <property type="entry name" value="FAD-BINDING DOMAIN-CONTAINING PROTEIN-RELATED"/>
    <property type="match status" value="1"/>
</dbReference>
<gene>
    <name evidence="6" type="ORF">VPNG_09970</name>
</gene>
<protein>
    <recommendedName>
        <fullName evidence="5">FAD-binding domain-containing protein</fullName>
    </recommendedName>
</protein>
<evidence type="ECO:0000256" key="1">
    <source>
        <dbReference type="ARBA" id="ARBA00007992"/>
    </source>
</evidence>
<keyword evidence="4" id="KW-0560">Oxidoreductase</keyword>
<comment type="similarity">
    <text evidence="1">Belongs to the paxM FAD-dependent monooxygenase family.</text>
</comment>
<dbReference type="GO" id="GO:0044550">
    <property type="term" value="P:secondary metabolite biosynthetic process"/>
    <property type="evidence" value="ECO:0007669"/>
    <property type="project" value="TreeGrafter"/>
</dbReference>
<evidence type="ECO:0000256" key="4">
    <source>
        <dbReference type="ARBA" id="ARBA00023002"/>
    </source>
</evidence>
<dbReference type="Proteomes" id="UP000285146">
    <property type="component" value="Unassembled WGS sequence"/>
</dbReference>
<evidence type="ECO:0000256" key="2">
    <source>
        <dbReference type="ARBA" id="ARBA00022630"/>
    </source>
</evidence>
<proteinExistence type="inferred from homology"/>
<dbReference type="SUPFAM" id="SSF51905">
    <property type="entry name" value="FAD/NAD(P)-binding domain"/>
    <property type="match status" value="1"/>
</dbReference>
<feature type="domain" description="FAD-binding" evidence="5">
    <location>
        <begin position="8"/>
        <end position="368"/>
    </location>
</feature>
<comment type="caution">
    <text evidence="6">The sequence shown here is derived from an EMBL/GenBank/DDBJ whole genome shotgun (WGS) entry which is preliminary data.</text>
</comment>
<dbReference type="OrthoDB" id="16820at2759"/>
<dbReference type="InterPro" id="IPR051104">
    <property type="entry name" value="FAD_monoxygenase"/>
</dbReference>
<dbReference type="InterPro" id="IPR002938">
    <property type="entry name" value="FAD-bd"/>
</dbReference>
<keyword evidence="3" id="KW-0274">FAD</keyword>
<keyword evidence="2" id="KW-0285">Flavoprotein</keyword>
<dbReference type="Pfam" id="PF01494">
    <property type="entry name" value="FAD_binding_3"/>
    <property type="match status" value="1"/>
</dbReference>
<dbReference type="Gene3D" id="3.50.50.60">
    <property type="entry name" value="FAD/NAD(P)-binding domain"/>
    <property type="match status" value="1"/>
</dbReference>
<evidence type="ECO:0000313" key="7">
    <source>
        <dbReference type="Proteomes" id="UP000285146"/>
    </source>
</evidence>
<dbReference type="InParanoid" id="A0A423VKJ7"/>
<sequence length="423" mass="45502">MPSGQSIRIAIIGGGLGGLALARALIRNPKLDVHVYEANATFSERGASIGLANNAQRALAKVDPDDPELLQRAGAVVQESMRMVMGSGPQAGTVVSDLHTAPQDAGKLPRVSLHRGSLLRELHAQLPEERLASLRVLSDPKAVEITFEDGESTICDAVIGADGIWGTVRQYVPGDGAEEHAPTNAGWWDCRNLVPFGKAREILGDRLLQLDRAVGWAGEGAFIMHVALENRKLVMFVVSGLEMNPPQDSRSRPLTREVLTDAFGAWMDGPIAKGVIDLIMDQPDAQLQRYSMYEHKSTPTYAKGPVCIVGDAAHAATPWQASGGGQAFEDAMNLGALLGSISSADQVPTAFQIYDEVRRPRAQKVIDSSRASGLMLCGADQTVGLDTEKIRAELKERAAIIEGVNIVRYKEEAVERLVNVLGY</sequence>
<keyword evidence="7" id="KW-1185">Reference proteome</keyword>
<reference evidence="6 7" key="1">
    <citation type="submission" date="2015-09" db="EMBL/GenBank/DDBJ databases">
        <title>Host preference determinants of Valsa canker pathogens revealed by comparative genomics.</title>
        <authorList>
            <person name="Yin Z."/>
            <person name="Huang L."/>
        </authorList>
    </citation>
    <scope>NUCLEOTIDE SEQUENCE [LARGE SCALE GENOMIC DNA]</scope>
    <source>
        <strain evidence="6 7">SXYLt</strain>
    </source>
</reference>
<dbReference type="InterPro" id="IPR036188">
    <property type="entry name" value="FAD/NAD-bd_sf"/>
</dbReference>
<dbReference type="EMBL" id="LKEB01000091">
    <property type="protein sequence ID" value="ROV91397.1"/>
    <property type="molecule type" value="Genomic_DNA"/>
</dbReference>
<dbReference type="STRING" id="1230097.A0A423VKJ7"/>
<accession>A0A423VKJ7</accession>